<dbReference type="EMBL" id="JAQPZS010000020">
    <property type="protein sequence ID" value="MEJ6497792.1"/>
    <property type="molecule type" value="Genomic_DNA"/>
</dbReference>
<protein>
    <submittedName>
        <fullName evidence="2">DUF4760 domain-containing protein</fullName>
    </submittedName>
</protein>
<feature type="transmembrane region" description="Helical" evidence="1">
    <location>
        <begin position="7"/>
        <end position="27"/>
    </location>
</feature>
<keyword evidence="3" id="KW-1185">Reference proteome</keyword>
<feature type="transmembrane region" description="Helical" evidence="1">
    <location>
        <begin position="33"/>
        <end position="56"/>
    </location>
</feature>
<dbReference type="RefSeq" id="WP_339981745.1">
    <property type="nucleotide sequence ID" value="NZ_JAQPZS010000020.1"/>
</dbReference>
<dbReference type="Proteomes" id="UP001377972">
    <property type="component" value="Unassembled WGS sequence"/>
</dbReference>
<gene>
    <name evidence="2" type="ORF">PQI24_17245</name>
</gene>
<reference evidence="2 3" key="1">
    <citation type="submission" date="2023-01" db="EMBL/GenBank/DDBJ databases">
        <title>Trichodesmium-associated heterotrophic epibiont bacteria.</title>
        <authorList>
            <person name="Cleveland C.S."/>
            <person name="Webb E.A."/>
        </authorList>
    </citation>
    <scope>NUCLEOTIDE SEQUENCE [LARGE SCALE GENOMIC DNA]</scope>
    <source>
        <strain evidence="2 3">USCH2</strain>
    </source>
</reference>
<sequence>MKVRKKHIELIVIYFISVSLVGGYLIKTSNGDYISAVAILLSAFIAISGALITIYFQRRTAREKNTLEFQNDLQENEDYHKNVLLINKLLANHKDDYIQGKTDTMDVIRTLASPELVRSEEAVALRDVLNKWEQAANAIRHGLLDEKYLYSSHKSTVLFMGVWFRSFIKERQKSNESLYLNFTWLVLKWTIRRDSFENDETRKQIRAVFKQLNNIKHGKIKANQK</sequence>
<keyword evidence="1" id="KW-0812">Transmembrane</keyword>
<dbReference type="Pfam" id="PF15956">
    <property type="entry name" value="DUF4760"/>
    <property type="match status" value="1"/>
</dbReference>
<dbReference type="InterPro" id="IPR031876">
    <property type="entry name" value="DUF4760"/>
</dbReference>
<accession>A0ABU8SXP1</accession>
<organism evidence="2 3">
    <name type="scientific">Pseudoalteromonas lipolytica</name>
    <dbReference type="NCBI Taxonomy" id="570156"/>
    <lineage>
        <taxon>Bacteria</taxon>
        <taxon>Pseudomonadati</taxon>
        <taxon>Pseudomonadota</taxon>
        <taxon>Gammaproteobacteria</taxon>
        <taxon>Alteromonadales</taxon>
        <taxon>Pseudoalteromonadaceae</taxon>
        <taxon>Pseudoalteromonas</taxon>
    </lineage>
</organism>
<evidence type="ECO:0000313" key="2">
    <source>
        <dbReference type="EMBL" id="MEJ6497792.1"/>
    </source>
</evidence>
<evidence type="ECO:0000256" key="1">
    <source>
        <dbReference type="SAM" id="Phobius"/>
    </source>
</evidence>
<comment type="caution">
    <text evidence="2">The sequence shown here is derived from an EMBL/GenBank/DDBJ whole genome shotgun (WGS) entry which is preliminary data.</text>
</comment>
<proteinExistence type="predicted"/>
<keyword evidence="1" id="KW-1133">Transmembrane helix</keyword>
<name>A0ABU8SXP1_9GAMM</name>
<keyword evidence="1" id="KW-0472">Membrane</keyword>
<evidence type="ECO:0000313" key="3">
    <source>
        <dbReference type="Proteomes" id="UP001377972"/>
    </source>
</evidence>